<reference evidence="5 6" key="1">
    <citation type="submission" date="2024-06" db="EMBL/GenBank/DDBJ databases">
        <authorList>
            <person name="Kraege A."/>
            <person name="Thomma B."/>
        </authorList>
    </citation>
    <scope>NUCLEOTIDE SEQUENCE [LARGE SCALE GENOMIC DNA]</scope>
</reference>
<evidence type="ECO:0000313" key="6">
    <source>
        <dbReference type="Proteomes" id="UP001497392"/>
    </source>
</evidence>
<dbReference type="Gene3D" id="3.40.50.1820">
    <property type="entry name" value="alpha/beta hydrolase"/>
    <property type="match status" value="1"/>
</dbReference>
<keyword evidence="4" id="KW-0378">Hydrolase</keyword>
<dbReference type="EMBL" id="CAXHTA020000002">
    <property type="protein sequence ID" value="CAL5219297.1"/>
    <property type="molecule type" value="Genomic_DNA"/>
</dbReference>
<keyword evidence="3" id="KW-0551">Lipid droplet</keyword>
<name>A0ABP1FP29_9CHLO</name>
<dbReference type="PANTHER" id="PTHR13390">
    <property type="entry name" value="LIPASE"/>
    <property type="match status" value="1"/>
</dbReference>
<proteinExistence type="inferred from homology"/>
<dbReference type="PANTHER" id="PTHR13390:SF0">
    <property type="entry name" value="LIPID DROPLET-ASSOCIATED HYDROLASE"/>
    <property type="match status" value="1"/>
</dbReference>
<protein>
    <submittedName>
        <fullName evidence="5">G1104 protein</fullName>
    </submittedName>
</protein>
<organism evidence="5 6">
    <name type="scientific">Coccomyxa viridis</name>
    <dbReference type="NCBI Taxonomy" id="1274662"/>
    <lineage>
        <taxon>Eukaryota</taxon>
        <taxon>Viridiplantae</taxon>
        <taxon>Chlorophyta</taxon>
        <taxon>core chlorophytes</taxon>
        <taxon>Trebouxiophyceae</taxon>
        <taxon>Trebouxiophyceae incertae sedis</taxon>
        <taxon>Coccomyxaceae</taxon>
        <taxon>Coccomyxa</taxon>
    </lineage>
</organism>
<keyword evidence="6" id="KW-1185">Reference proteome</keyword>
<gene>
    <name evidence="5" type="primary">g1104</name>
    <name evidence="5" type="ORF">VP750_LOCUS956</name>
</gene>
<dbReference type="InterPro" id="IPR029058">
    <property type="entry name" value="AB_hydrolase_fold"/>
</dbReference>
<evidence type="ECO:0000256" key="2">
    <source>
        <dbReference type="ARBA" id="ARBA00008300"/>
    </source>
</evidence>
<comment type="caution">
    <text evidence="5">The sequence shown here is derived from an EMBL/GenBank/DDBJ whole genome shotgun (WGS) entry which is preliminary data.</text>
</comment>
<evidence type="ECO:0000256" key="1">
    <source>
        <dbReference type="ARBA" id="ARBA00004502"/>
    </source>
</evidence>
<evidence type="ECO:0000256" key="4">
    <source>
        <dbReference type="ARBA" id="ARBA00022801"/>
    </source>
</evidence>
<sequence length="330" mass="35973">MHAREKIASLASGVQTLLIDLKTGPLHQPTELLKIPSEGRAQWQALIIPGNPGVASFYKPLMQGLWRNLGGLVDVFCISQLGHNPQCQKQSGRCSLKDQIKHKAAFMREHMLLPGRPPAFVLGHSIGAYMALHAVQQVKQTGEQRHDVPEIIQIFALCPFLAVDVTNSRQRFLRLVTRQPAVLGSAAALMGSLPAAVRRWIVTAYASDLEPHALEASLGLLHWQPAVNAAHLAKHEFADLDSPAEWWLLKSFGARVTVLCAPGDMWFSDAAFADMEQEVPAIQALMLEGQRHAFCTSTALSHAMADACTKILQDLATAKGSQPTAQQLPA</sequence>
<comment type="similarity">
    <text evidence="2">Belongs to the AB hydrolase superfamily. LDAH family.</text>
</comment>
<evidence type="ECO:0000313" key="5">
    <source>
        <dbReference type="EMBL" id="CAL5219297.1"/>
    </source>
</evidence>
<evidence type="ECO:0000256" key="3">
    <source>
        <dbReference type="ARBA" id="ARBA00022677"/>
    </source>
</evidence>
<dbReference type="SUPFAM" id="SSF53474">
    <property type="entry name" value="alpha/beta-Hydrolases"/>
    <property type="match status" value="1"/>
</dbReference>
<dbReference type="Proteomes" id="UP001497392">
    <property type="component" value="Unassembled WGS sequence"/>
</dbReference>
<comment type="subcellular location">
    <subcellularLocation>
        <location evidence="1">Lipid droplet</location>
    </subcellularLocation>
</comment>
<accession>A0ABP1FP29</accession>
<dbReference type="Pfam" id="PF10230">
    <property type="entry name" value="LIDHydrolase"/>
    <property type="match status" value="1"/>
</dbReference>
<dbReference type="InterPro" id="IPR019363">
    <property type="entry name" value="LDAH"/>
</dbReference>